<accession>A0ABN9Y010</accession>
<sequence length="124" mass="12500">MFSCVDASSPEASGDTAGDVGSLGEVLASSEAAAWIDGVPLPVDELDAALCVAGALNARRAEQEPPARQRQDHEAGPWPPRGADEGDASGSTAGLAGGSAGEGAWAARPRGSWRRTHRPSAPSP</sequence>
<feature type="region of interest" description="Disordered" evidence="1">
    <location>
        <begin position="1"/>
        <end position="21"/>
    </location>
</feature>
<feature type="region of interest" description="Disordered" evidence="1">
    <location>
        <begin position="59"/>
        <end position="124"/>
    </location>
</feature>
<protein>
    <submittedName>
        <fullName evidence="2">Uncharacterized protein</fullName>
    </submittedName>
</protein>
<evidence type="ECO:0000313" key="3">
    <source>
        <dbReference type="Proteomes" id="UP001189429"/>
    </source>
</evidence>
<gene>
    <name evidence="2" type="ORF">PCOR1329_LOCUS80275</name>
</gene>
<name>A0ABN9Y010_9DINO</name>
<feature type="compositionally biased region" description="Basic and acidic residues" evidence="1">
    <location>
        <begin position="59"/>
        <end position="75"/>
    </location>
</feature>
<organism evidence="2 3">
    <name type="scientific">Prorocentrum cordatum</name>
    <dbReference type="NCBI Taxonomy" id="2364126"/>
    <lineage>
        <taxon>Eukaryota</taxon>
        <taxon>Sar</taxon>
        <taxon>Alveolata</taxon>
        <taxon>Dinophyceae</taxon>
        <taxon>Prorocentrales</taxon>
        <taxon>Prorocentraceae</taxon>
        <taxon>Prorocentrum</taxon>
    </lineage>
</organism>
<keyword evidence="3" id="KW-1185">Reference proteome</keyword>
<dbReference type="Proteomes" id="UP001189429">
    <property type="component" value="Unassembled WGS sequence"/>
</dbReference>
<reference evidence="2" key="1">
    <citation type="submission" date="2023-10" db="EMBL/GenBank/DDBJ databases">
        <authorList>
            <person name="Chen Y."/>
            <person name="Shah S."/>
            <person name="Dougan E. K."/>
            <person name="Thang M."/>
            <person name="Chan C."/>
        </authorList>
    </citation>
    <scope>NUCLEOTIDE SEQUENCE [LARGE SCALE GENOMIC DNA]</scope>
</reference>
<dbReference type="EMBL" id="CAUYUJ010021363">
    <property type="protein sequence ID" value="CAK0904164.1"/>
    <property type="molecule type" value="Genomic_DNA"/>
</dbReference>
<proteinExistence type="predicted"/>
<evidence type="ECO:0000256" key="1">
    <source>
        <dbReference type="SAM" id="MobiDB-lite"/>
    </source>
</evidence>
<comment type="caution">
    <text evidence="2">The sequence shown here is derived from an EMBL/GenBank/DDBJ whole genome shotgun (WGS) entry which is preliminary data.</text>
</comment>
<evidence type="ECO:0000313" key="2">
    <source>
        <dbReference type="EMBL" id="CAK0904164.1"/>
    </source>
</evidence>